<dbReference type="PANTHER" id="PTHR34354">
    <property type="entry name" value="NADPH-DEPENDENT 7-CYANO-7-DEAZAGUANINE REDUCTASE"/>
    <property type="match status" value="1"/>
</dbReference>
<name>A0A520S0M5_9GAMM</name>
<dbReference type="InterPro" id="IPR029139">
    <property type="entry name" value="QueF_N"/>
</dbReference>
<evidence type="ECO:0000259" key="5">
    <source>
        <dbReference type="Pfam" id="PF14819"/>
    </source>
</evidence>
<evidence type="ECO:0000313" key="6">
    <source>
        <dbReference type="EMBL" id="RZO75994.1"/>
    </source>
</evidence>
<feature type="domain" description="NADPH-dependent 7-cyano-7-deazaguanine reductase N-terminal" evidence="5">
    <location>
        <begin position="19"/>
        <end position="129"/>
    </location>
</feature>
<accession>A0A520S0M5</accession>
<keyword evidence="2" id="KW-0671">Queuosine biosynthesis</keyword>
<reference evidence="6 7" key="1">
    <citation type="submission" date="2019-02" db="EMBL/GenBank/DDBJ databases">
        <title>Prokaryotic population dynamics and viral predation in marine succession experiment using metagenomics: the confinement effect.</title>
        <authorList>
            <person name="Haro-Moreno J.M."/>
            <person name="Rodriguez-Valera F."/>
            <person name="Lopez-Perez M."/>
        </authorList>
    </citation>
    <scope>NUCLEOTIDE SEQUENCE [LARGE SCALE GENOMIC DNA]</scope>
    <source>
        <strain evidence="6">MED-G157</strain>
    </source>
</reference>
<dbReference type="NCBIfam" id="TIGR03138">
    <property type="entry name" value="QueF"/>
    <property type="match status" value="1"/>
</dbReference>
<evidence type="ECO:0000256" key="2">
    <source>
        <dbReference type="ARBA" id="ARBA00022785"/>
    </source>
</evidence>
<keyword evidence="3" id="KW-0521">NADP</keyword>
<dbReference type="Proteomes" id="UP000316199">
    <property type="component" value="Unassembled WGS sequence"/>
</dbReference>
<proteinExistence type="predicted"/>
<keyword evidence="4" id="KW-0560">Oxidoreductase</keyword>
<dbReference type="Gene3D" id="3.30.1130.10">
    <property type="match status" value="2"/>
</dbReference>
<evidence type="ECO:0000256" key="4">
    <source>
        <dbReference type="ARBA" id="ARBA00023002"/>
    </source>
</evidence>
<dbReference type="EMBL" id="SHAG01000020">
    <property type="protein sequence ID" value="RZO75994.1"/>
    <property type="molecule type" value="Genomic_DNA"/>
</dbReference>
<dbReference type="Pfam" id="PF14819">
    <property type="entry name" value="QueF_N"/>
    <property type="match status" value="1"/>
</dbReference>
<dbReference type="GO" id="GO:0033739">
    <property type="term" value="F:preQ1 synthase activity"/>
    <property type="evidence" value="ECO:0007669"/>
    <property type="project" value="InterPro"/>
</dbReference>
<evidence type="ECO:0000313" key="7">
    <source>
        <dbReference type="Proteomes" id="UP000316199"/>
    </source>
</evidence>
<comment type="caution">
    <text evidence="6">The sequence shown here is derived from an EMBL/GenBank/DDBJ whole genome shotgun (WGS) entry which is preliminary data.</text>
</comment>
<dbReference type="Pfam" id="PF14489">
    <property type="entry name" value="QueF"/>
    <property type="match status" value="1"/>
</dbReference>
<dbReference type="SUPFAM" id="SSF55620">
    <property type="entry name" value="Tetrahydrobiopterin biosynthesis enzymes-like"/>
    <property type="match status" value="1"/>
</dbReference>
<dbReference type="GO" id="GO:0005737">
    <property type="term" value="C:cytoplasm"/>
    <property type="evidence" value="ECO:0007669"/>
    <property type="project" value="InterPro"/>
</dbReference>
<gene>
    <name evidence="6" type="primary">queF</name>
    <name evidence="6" type="ORF">EVA68_05635</name>
</gene>
<dbReference type="InterPro" id="IPR043133">
    <property type="entry name" value="GTP-CH-I_C/QueF"/>
</dbReference>
<evidence type="ECO:0000256" key="3">
    <source>
        <dbReference type="ARBA" id="ARBA00022857"/>
    </source>
</evidence>
<dbReference type="PANTHER" id="PTHR34354:SF1">
    <property type="entry name" value="NADPH-DEPENDENT 7-CYANO-7-DEAZAGUANINE REDUCTASE"/>
    <property type="match status" value="1"/>
</dbReference>
<dbReference type="GO" id="GO:0008616">
    <property type="term" value="P:tRNA queuosine(34) biosynthetic process"/>
    <property type="evidence" value="ECO:0007669"/>
    <property type="project" value="UniProtKB-KW"/>
</dbReference>
<dbReference type="AlphaFoldDB" id="A0A520S0M5"/>
<protein>
    <submittedName>
        <fullName evidence="6">NADPH-dependent 7-cyano-7-deazaguanine reductase QueF</fullName>
    </submittedName>
</protein>
<dbReference type="InterPro" id="IPR050084">
    <property type="entry name" value="NADPH_dep_7-cyano-7-deazaG_red"/>
</dbReference>
<keyword evidence="1" id="KW-0963">Cytoplasm</keyword>
<evidence type="ECO:0000256" key="1">
    <source>
        <dbReference type="ARBA" id="ARBA00022490"/>
    </source>
</evidence>
<dbReference type="InterPro" id="IPR029500">
    <property type="entry name" value="QueF"/>
</dbReference>
<organism evidence="6 7">
    <name type="scientific">OM182 bacterium</name>
    <dbReference type="NCBI Taxonomy" id="2510334"/>
    <lineage>
        <taxon>Bacteria</taxon>
        <taxon>Pseudomonadati</taxon>
        <taxon>Pseudomonadota</taxon>
        <taxon>Gammaproteobacteria</taxon>
        <taxon>OMG group</taxon>
        <taxon>OM182 clade</taxon>
    </lineage>
</organism>
<dbReference type="InterPro" id="IPR016428">
    <property type="entry name" value="QueF_type2"/>
</dbReference>
<sequence length="278" mass="31538">MERMCSSMVSSLGSDTTDYVTSYRPSLLESVKRTDQRCKLGLKGEQLPFEGYDVWNAYEFTWLNSRGKPEVALVQLKIPVTSTYIVESKSLKLYFCSFSNTSFQDQVKVIETLKADLSEAFGGSVSVTLKNPDQIFREGINIQGGESIDDLDIDISEYHIRPEYLDMEAEVSGAEMLYSDLFMSLCPITGQPDYATVFVNYSGPLISHRGLLCYLVSYREHADFAEQICERIFMDLIERCNLEALSVGLQFSRRGGIDINAYRMSGIKAPTFVRNWRQ</sequence>